<evidence type="ECO:0000259" key="1">
    <source>
        <dbReference type="Pfam" id="PF13966"/>
    </source>
</evidence>
<accession>A0A9Q0CRD8</accession>
<sequence>MIRELFGTTNLQLVATHGHISSGLKDILRNMEFFSASIVTDANHSSTWRWTNHGFFSSNSAYKVLADTGVWCPYQARLWKIKAPPKVKVFLWLLLQDRLLTQDNLVVRGWPAIQSYTTCHLEVMETVVHLFIQCPFARSIWDLIQVHYNFSVLSFSSSIVDFWLQNRAIIGKQWDIIWAAVSWALWKERNARIFSSDISNRHLLLREIVACLDIWKHNA</sequence>
<organism evidence="2 3">
    <name type="scientific">Rhynchospora breviuscula</name>
    <dbReference type="NCBI Taxonomy" id="2022672"/>
    <lineage>
        <taxon>Eukaryota</taxon>
        <taxon>Viridiplantae</taxon>
        <taxon>Streptophyta</taxon>
        <taxon>Embryophyta</taxon>
        <taxon>Tracheophyta</taxon>
        <taxon>Spermatophyta</taxon>
        <taxon>Magnoliopsida</taxon>
        <taxon>Liliopsida</taxon>
        <taxon>Poales</taxon>
        <taxon>Cyperaceae</taxon>
        <taxon>Cyperoideae</taxon>
        <taxon>Rhynchosporeae</taxon>
        <taxon>Rhynchospora</taxon>
    </lineage>
</organism>
<proteinExistence type="predicted"/>
<dbReference type="InterPro" id="IPR026960">
    <property type="entry name" value="RVT-Znf"/>
</dbReference>
<evidence type="ECO:0000313" key="3">
    <source>
        <dbReference type="Proteomes" id="UP001151287"/>
    </source>
</evidence>
<reference evidence="2" key="1">
    <citation type="journal article" date="2022" name="Cell">
        <title>Repeat-based holocentromeres influence genome architecture and karyotype evolution.</title>
        <authorList>
            <person name="Hofstatter P.G."/>
            <person name="Thangavel G."/>
            <person name="Lux T."/>
            <person name="Neumann P."/>
            <person name="Vondrak T."/>
            <person name="Novak P."/>
            <person name="Zhang M."/>
            <person name="Costa L."/>
            <person name="Castellani M."/>
            <person name="Scott A."/>
            <person name="Toegelov H."/>
            <person name="Fuchs J."/>
            <person name="Mata-Sucre Y."/>
            <person name="Dias Y."/>
            <person name="Vanzela A.L.L."/>
            <person name="Huettel B."/>
            <person name="Almeida C.C.S."/>
            <person name="Simkova H."/>
            <person name="Souza G."/>
            <person name="Pedrosa-Harand A."/>
            <person name="Macas J."/>
            <person name="Mayer K.F.X."/>
            <person name="Houben A."/>
            <person name="Marques A."/>
        </authorList>
    </citation>
    <scope>NUCLEOTIDE SEQUENCE</scope>
    <source>
        <strain evidence="2">RhyBre1mFocal</strain>
    </source>
</reference>
<dbReference type="Proteomes" id="UP001151287">
    <property type="component" value="Unassembled WGS sequence"/>
</dbReference>
<dbReference type="EMBL" id="JAMQYH010000002">
    <property type="protein sequence ID" value="KAJ1698769.1"/>
    <property type="molecule type" value="Genomic_DNA"/>
</dbReference>
<name>A0A9Q0CRD8_9POAL</name>
<protein>
    <recommendedName>
        <fullName evidence="1">Reverse transcriptase zinc-binding domain-containing protein</fullName>
    </recommendedName>
</protein>
<feature type="domain" description="Reverse transcriptase zinc-binding" evidence="1">
    <location>
        <begin position="56"/>
        <end position="141"/>
    </location>
</feature>
<dbReference type="Pfam" id="PF13966">
    <property type="entry name" value="zf-RVT"/>
    <property type="match status" value="1"/>
</dbReference>
<dbReference type="OrthoDB" id="675217at2759"/>
<dbReference type="AlphaFoldDB" id="A0A9Q0CRD8"/>
<comment type="caution">
    <text evidence="2">The sequence shown here is derived from an EMBL/GenBank/DDBJ whole genome shotgun (WGS) entry which is preliminary data.</text>
</comment>
<keyword evidence="3" id="KW-1185">Reference proteome</keyword>
<gene>
    <name evidence="2" type="ORF">LUZ63_007281</name>
</gene>
<evidence type="ECO:0000313" key="2">
    <source>
        <dbReference type="EMBL" id="KAJ1698769.1"/>
    </source>
</evidence>